<reference evidence="1 2" key="1">
    <citation type="journal article" date="2016" name="Mol. Biol. Evol.">
        <title>Comparative Genomics of Early-Diverging Mushroom-Forming Fungi Provides Insights into the Origins of Lignocellulose Decay Capabilities.</title>
        <authorList>
            <person name="Nagy L.G."/>
            <person name="Riley R."/>
            <person name="Tritt A."/>
            <person name="Adam C."/>
            <person name="Daum C."/>
            <person name="Floudas D."/>
            <person name="Sun H."/>
            <person name="Yadav J.S."/>
            <person name="Pangilinan J."/>
            <person name="Larsson K.H."/>
            <person name="Matsuura K."/>
            <person name="Barry K."/>
            <person name="Labutti K."/>
            <person name="Kuo R."/>
            <person name="Ohm R.A."/>
            <person name="Bhattacharya S.S."/>
            <person name="Shirouzu T."/>
            <person name="Yoshinaga Y."/>
            <person name="Martin F.M."/>
            <person name="Grigoriev I.V."/>
            <person name="Hibbett D.S."/>
        </authorList>
    </citation>
    <scope>NUCLEOTIDE SEQUENCE [LARGE SCALE GENOMIC DNA]</scope>
    <source>
        <strain evidence="1 2">CBS 109695</strain>
    </source>
</reference>
<gene>
    <name evidence="1" type="ORF">FIBSPDRAFT_737216</name>
</gene>
<dbReference type="PANTHER" id="PTHR28139">
    <property type="entry name" value="UPF0768 PROTEIN YBL029C-A"/>
    <property type="match status" value="1"/>
</dbReference>
<dbReference type="PANTHER" id="PTHR28139:SF1">
    <property type="entry name" value="UPF0768 PROTEIN YBL029C-A"/>
    <property type="match status" value="1"/>
</dbReference>
<dbReference type="Proteomes" id="UP000076532">
    <property type="component" value="Unassembled WGS sequence"/>
</dbReference>
<feature type="non-terminal residue" evidence="1">
    <location>
        <position position="1"/>
    </location>
</feature>
<dbReference type="EMBL" id="KV417531">
    <property type="protein sequence ID" value="KZP23608.1"/>
    <property type="molecule type" value="Genomic_DNA"/>
</dbReference>
<proteinExistence type="predicted"/>
<evidence type="ECO:0000313" key="1">
    <source>
        <dbReference type="EMBL" id="KZP23608.1"/>
    </source>
</evidence>
<evidence type="ECO:0000313" key="2">
    <source>
        <dbReference type="Proteomes" id="UP000076532"/>
    </source>
</evidence>
<name>A0A166M3R8_9AGAM</name>
<organism evidence="1 2">
    <name type="scientific">Athelia psychrophila</name>
    <dbReference type="NCBI Taxonomy" id="1759441"/>
    <lineage>
        <taxon>Eukaryota</taxon>
        <taxon>Fungi</taxon>
        <taxon>Dikarya</taxon>
        <taxon>Basidiomycota</taxon>
        <taxon>Agaricomycotina</taxon>
        <taxon>Agaricomycetes</taxon>
        <taxon>Agaricomycetidae</taxon>
        <taxon>Atheliales</taxon>
        <taxon>Atheliaceae</taxon>
        <taxon>Athelia</taxon>
    </lineage>
</organism>
<sequence length="79" mass="8931">GCTTKISPDSDQQPRVCPRCHNGSVFGAKSRQWFEFCFVPLVPMSSKHVWMCSICQWQVPIQQGYVQPTSVHASLAPMY</sequence>
<accession>A0A166M3R8</accession>
<keyword evidence="2" id="KW-1185">Reference proteome</keyword>
<dbReference type="AlphaFoldDB" id="A0A166M3R8"/>
<dbReference type="OrthoDB" id="5545479at2759"/>
<protein>
    <submittedName>
        <fullName evidence="1">Uncharacterized protein</fullName>
    </submittedName>
</protein>
<dbReference type="STRING" id="436010.A0A166M3R8"/>